<comment type="caution">
    <text evidence="9">Lacks conserved residue(s) required for the propagation of feature annotation.</text>
</comment>
<dbReference type="PANTHER" id="PTHR11409">
    <property type="entry name" value="ADENOSINE DEAMINASE"/>
    <property type="match status" value="1"/>
</dbReference>
<dbReference type="EMBL" id="AEUV02000002">
    <property type="protein sequence ID" value="EHI75136.1"/>
    <property type="molecule type" value="Genomic_DNA"/>
</dbReference>
<dbReference type="EC" id="3.5.4.4" evidence="1 9"/>
<protein>
    <recommendedName>
        <fullName evidence="1 9">Adenosine deaminase</fullName>
        <ecNumber evidence="1 9">3.5.4.4</ecNumber>
    </recommendedName>
    <alternativeName>
        <fullName evidence="6 9">Adenosine aminohydrolase</fullName>
    </alternativeName>
</protein>
<feature type="binding site" evidence="9">
    <location>
        <position position="275"/>
    </location>
    <ligand>
        <name>Zn(2+)</name>
        <dbReference type="ChEBI" id="CHEBI:29105"/>
        <note>catalytic</note>
    </ligand>
</feature>
<evidence type="ECO:0000256" key="3">
    <source>
        <dbReference type="ARBA" id="ARBA00022801"/>
    </source>
</evidence>
<dbReference type="GO" id="GO:0009117">
    <property type="term" value="P:nucleotide metabolic process"/>
    <property type="evidence" value="ECO:0007669"/>
    <property type="project" value="UniProtKB-KW"/>
</dbReference>
<evidence type="ECO:0000256" key="1">
    <source>
        <dbReference type="ARBA" id="ARBA00012784"/>
    </source>
</evidence>
<dbReference type="InterPro" id="IPR032466">
    <property type="entry name" value="Metal_Hydrolase"/>
</dbReference>
<dbReference type="CDD" id="cd01320">
    <property type="entry name" value="ADA"/>
    <property type="match status" value="1"/>
</dbReference>
<dbReference type="OrthoDB" id="9779574at2"/>
<comment type="function">
    <text evidence="9">Catalyzes the hydrolytic deamination of adenosine and 2-deoxyadenosine.</text>
</comment>
<dbReference type="GO" id="GO:0009168">
    <property type="term" value="P:purine ribonucleoside monophosphate biosynthetic process"/>
    <property type="evidence" value="ECO:0007669"/>
    <property type="project" value="UniProtKB-UniRule"/>
</dbReference>
<dbReference type="GO" id="GO:0006154">
    <property type="term" value="P:adenosine catabolic process"/>
    <property type="evidence" value="ECO:0007669"/>
    <property type="project" value="TreeGrafter"/>
</dbReference>
<feature type="domain" description="Adenosine deaminase" evidence="10">
    <location>
        <begin position="7"/>
        <end position="329"/>
    </location>
</feature>
<dbReference type="GO" id="GO:0046936">
    <property type="term" value="F:2'-deoxyadenosine deaminase activity"/>
    <property type="evidence" value="ECO:0007669"/>
    <property type="project" value="RHEA"/>
</dbReference>
<evidence type="ECO:0000313" key="11">
    <source>
        <dbReference type="EMBL" id="EHI75136.1"/>
    </source>
</evidence>
<dbReference type="GO" id="GO:0004000">
    <property type="term" value="F:adenosine deaminase activity"/>
    <property type="evidence" value="ECO:0007669"/>
    <property type="project" value="UniProtKB-UniRule"/>
</dbReference>
<comment type="similarity">
    <text evidence="9">Belongs to the metallo-dependent hydrolases superfamily. Adenosine and AMP deaminases family. Adenosine deaminase subfamily.</text>
</comment>
<dbReference type="InterPro" id="IPR028893">
    <property type="entry name" value="A_deaminase"/>
</dbReference>
<dbReference type="AlphaFoldDB" id="G5JR78"/>
<feature type="binding site" evidence="9">
    <location>
        <position position="168"/>
    </location>
    <ligand>
        <name>substrate</name>
    </ligand>
</feature>
<comment type="catalytic activity">
    <reaction evidence="7">
        <text>adenosine + H2O + H(+) = inosine + NH4(+)</text>
        <dbReference type="Rhea" id="RHEA:24408"/>
        <dbReference type="ChEBI" id="CHEBI:15377"/>
        <dbReference type="ChEBI" id="CHEBI:15378"/>
        <dbReference type="ChEBI" id="CHEBI:16335"/>
        <dbReference type="ChEBI" id="CHEBI:17596"/>
        <dbReference type="ChEBI" id="CHEBI:28938"/>
        <dbReference type="EC" id="3.5.4.4"/>
    </reaction>
    <physiologicalReaction direction="left-to-right" evidence="7">
        <dbReference type="Rhea" id="RHEA:24409"/>
    </physiologicalReaction>
</comment>
<dbReference type="NCBIfam" id="TIGR01430">
    <property type="entry name" value="aden_deam"/>
    <property type="match status" value="1"/>
</dbReference>
<evidence type="ECO:0000256" key="6">
    <source>
        <dbReference type="ARBA" id="ARBA00031852"/>
    </source>
</evidence>
<evidence type="ECO:0000256" key="7">
    <source>
        <dbReference type="ARBA" id="ARBA00047989"/>
    </source>
</evidence>
<evidence type="ECO:0000256" key="9">
    <source>
        <dbReference type="HAMAP-Rule" id="MF_00540"/>
    </source>
</evidence>
<accession>G5JR78</accession>
<keyword evidence="2 9" id="KW-0479">Metal-binding</keyword>
<feature type="binding site" evidence="9">
    <location>
        <position position="15"/>
    </location>
    <ligand>
        <name>substrate</name>
    </ligand>
</feature>
<comment type="cofactor">
    <cofactor evidence="9">
        <name>Zn(2+)</name>
        <dbReference type="ChEBI" id="CHEBI:29105"/>
    </cofactor>
    <text evidence="9">Binds 1 zinc ion per subunit.</text>
</comment>
<keyword evidence="12" id="KW-1185">Reference proteome</keyword>
<gene>
    <name evidence="9" type="primary">add</name>
    <name evidence="11" type="ORF">STRCR_1964</name>
</gene>
<dbReference type="Pfam" id="PF00962">
    <property type="entry name" value="A_deaminase"/>
    <property type="match status" value="1"/>
</dbReference>
<dbReference type="GO" id="GO:0043103">
    <property type="term" value="P:hypoxanthine salvage"/>
    <property type="evidence" value="ECO:0007669"/>
    <property type="project" value="TreeGrafter"/>
</dbReference>
<keyword evidence="3 9" id="KW-0378">Hydrolase</keyword>
<dbReference type="InterPro" id="IPR006330">
    <property type="entry name" value="Ado/ade_deaminase"/>
</dbReference>
<evidence type="ECO:0000256" key="2">
    <source>
        <dbReference type="ARBA" id="ARBA00022723"/>
    </source>
</evidence>
<dbReference type="eggNOG" id="COG1816">
    <property type="taxonomic scope" value="Bacteria"/>
</dbReference>
<organism evidence="11 12">
    <name type="scientific">Streptococcus criceti HS-6</name>
    <dbReference type="NCBI Taxonomy" id="873449"/>
    <lineage>
        <taxon>Bacteria</taxon>
        <taxon>Bacillati</taxon>
        <taxon>Bacillota</taxon>
        <taxon>Bacilli</taxon>
        <taxon>Lactobacillales</taxon>
        <taxon>Streptococcaceae</taxon>
        <taxon>Streptococcus</taxon>
    </lineage>
</organism>
<comment type="catalytic activity">
    <reaction evidence="8">
        <text>2'-deoxyadenosine + H2O + H(+) = 2'-deoxyinosine + NH4(+)</text>
        <dbReference type="Rhea" id="RHEA:28190"/>
        <dbReference type="ChEBI" id="CHEBI:15377"/>
        <dbReference type="ChEBI" id="CHEBI:15378"/>
        <dbReference type="ChEBI" id="CHEBI:17256"/>
        <dbReference type="ChEBI" id="CHEBI:28938"/>
        <dbReference type="ChEBI" id="CHEBI:28997"/>
        <dbReference type="EC" id="3.5.4.4"/>
    </reaction>
    <physiologicalReaction direction="left-to-right" evidence="8">
        <dbReference type="Rhea" id="RHEA:28191"/>
    </physiologicalReaction>
</comment>
<keyword evidence="4 9" id="KW-0862">Zinc</keyword>
<dbReference type="GO" id="GO:0005829">
    <property type="term" value="C:cytosol"/>
    <property type="evidence" value="ECO:0007669"/>
    <property type="project" value="TreeGrafter"/>
</dbReference>
<name>G5JR78_STRCG</name>
<evidence type="ECO:0000313" key="12">
    <source>
        <dbReference type="Proteomes" id="UP000004322"/>
    </source>
</evidence>
<dbReference type="Gene3D" id="3.20.20.140">
    <property type="entry name" value="Metal-dependent hydrolases"/>
    <property type="match status" value="1"/>
</dbReference>
<reference evidence="11" key="1">
    <citation type="submission" date="2011-07" db="EMBL/GenBank/DDBJ databases">
        <authorList>
            <person name="Stanhope M.J."/>
            <person name="Durkin A.S."/>
            <person name="Hostetler J."/>
            <person name="Kim M."/>
            <person name="Radune D."/>
            <person name="Singh I."/>
            <person name="Town C.D."/>
        </authorList>
    </citation>
    <scope>NUCLEOTIDE SEQUENCE [LARGE SCALE GENOMIC DNA]</scope>
    <source>
        <strain evidence="11">HS-6</strain>
    </source>
</reference>
<feature type="binding site" evidence="9">
    <location>
        <position position="13"/>
    </location>
    <ligand>
        <name>Zn(2+)</name>
        <dbReference type="ChEBI" id="CHEBI:29105"/>
        <note>catalytic</note>
    </ligand>
</feature>
<evidence type="ECO:0000256" key="8">
    <source>
        <dbReference type="ARBA" id="ARBA00049213"/>
    </source>
</evidence>
<feature type="site" description="Important for catalytic activity" evidence="9">
    <location>
        <position position="218"/>
    </location>
</feature>
<dbReference type="SUPFAM" id="SSF51556">
    <property type="entry name" value="Metallo-dependent hydrolases"/>
    <property type="match status" value="1"/>
</dbReference>
<keyword evidence="5 9" id="KW-0546">Nucleotide metabolism</keyword>
<evidence type="ECO:0000256" key="4">
    <source>
        <dbReference type="ARBA" id="ARBA00022833"/>
    </source>
</evidence>
<feature type="active site" description="Proton donor" evidence="9">
    <location>
        <position position="198"/>
    </location>
</feature>
<comment type="caution">
    <text evidence="11">The sequence shown here is derived from an EMBL/GenBank/DDBJ whole genome shotgun (WGS) entry which is preliminary data.</text>
</comment>
<evidence type="ECO:0000256" key="5">
    <source>
        <dbReference type="ARBA" id="ARBA00023080"/>
    </source>
</evidence>
<dbReference type="InterPro" id="IPR001365">
    <property type="entry name" value="A_deaminase_dom"/>
</dbReference>
<feature type="binding site" evidence="9">
    <location>
        <position position="11"/>
    </location>
    <ligand>
        <name>Zn(2+)</name>
        <dbReference type="ChEBI" id="CHEBI:29105"/>
        <note>catalytic</note>
    </ligand>
</feature>
<feature type="binding site" evidence="9">
    <location>
        <position position="13"/>
    </location>
    <ligand>
        <name>substrate</name>
    </ligand>
</feature>
<feature type="binding site" evidence="9">
    <location>
        <position position="195"/>
    </location>
    <ligand>
        <name>Zn(2+)</name>
        <dbReference type="ChEBI" id="CHEBI:29105"/>
        <note>catalytic</note>
    </ligand>
</feature>
<dbReference type="STRING" id="873449.STRCR_1964"/>
<dbReference type="Proteomes" id="UP000004322">
    <property type="component" value="Unassembled WGS sequence"/>
</dbReference>
<sequence length="335" mass="37282">MYQQLAKTELHCHLDGSLSLSAIRQLAQLAEIDIPESDQELRSLVTAPEHCQNLMDYLKTFDVIRPLLQTQEALELAAYDVARQQAEENVIYSEIRFAPELSMDQGLTASQTVKAVLAGLQRAHEEFGIVSKTIVCGMRQSNPELTWEILSEVADLAPQGLAGFDFAGDEHAFPPAKIEKLIKKVQELGYPLTLHAGECGCPHHIVQTLELGIKRMGHAAAITHHPEIITEFVGKGATAELCLTSNLQTKAVPSLVDYPYQELLKAGAKITINTDNRTVSDTNLTKEYELFNRYFATSSADFLTFNQNAISAAFINQEEKEYLSKKLEEAYQPYL</sequence>
<dbReference type="RefSeq" id="WP_004229239.1">
    <property type="nucleotide sequence ID" value="NZ_AEUV02000002.1"/>
</dbReference>
<dbReference type="HAMAP" id="MF_00540">
    <property type="entry name" value="A_deaminase"/>
    <property type="match status" value="1"/>
</dbReference>
<dbReference type="PANTHER" id="PTHR11409:SF43">
    <property type="entry name" value="ADENOSINE DEAMINASE"/>
    <property type="match status" value="1"/>
</dbReference>
<evidence type="ECO:0000259" key="10">
    <source>
        <dbReference type="Pfam" id="PF00962"/>
    </source>
</evidence>
<proteinExistence type="inferred from homology"/>
<dbReference type="GO" id="GO:0008270">
    <property type="term" value="F:zinc ion binding"/>
    <property type="evidence" value="ECO:0007669"/>
    <property type="project" value="UniProtKB-UniRule"/>
</dbReference>
<dbReference type="GO" id="GO:0046103">
    <property type="term" value="P:inosine biosynthetic process"/>
    <property type="evidence" value="ECO:0007669"/>
    <property type="project" value="TreeGrafter"/>
</dbReference>